<proteinExistence type="predicted"/>
<dbReference type="InterPro" id="IPR002686">
    <property type="entry name" value="Transposase_17"/>
</dbReference>
<dbReference type="Proteomes" id="UP000503004">
    <property type="component" value="Chromosome"/>
</dbReference>
<organism evidence="2 3">
    <name type="scientific">Methylococcus geothermalis</name>
    <dbReference type="NCBI Taxonomy" id="2681310"/>
    <lineage>
        <taxon>Bacteria</taxon>
        <taxon>Pseudomonadati</taxon>
        <taxon>Pseudomonadota</taxon>
        <taxon>Gammaproteobacteria</taxon>
        <taxon>Methylococcales</taxon>
        <taxon>Methylococcaceae</taxon>
        <taxon>Methylococcus</taxon>
    </lineage>
</organism>
<dbReference type="KEGG" id="metu:GNH96_14005"/>
<reference evidence="3" key="1">
    <citation type="submission" date="2019-12" db="EMBL/GenBank/DDBJ databases">
        <authorList>
            <person name="Awala S.I."/>
            <person name="Rhee S.K."/>
        </authorList>
    </citation>
    <scope>NUCLEOTIDE SEQUENCE [LARGE SCALE GENOMIC DNA]</scope>
    <source>
        <strain evidence="3">IM1</strain>
    </source>
</reference>
<dbReference type="PANTHER" id="PTHR34322">
    <property type="entry name" value="TRANSPOSASE, Y1_TNP DOMAIN-CONTAINING"/>
    <property type="match status" value="1"/>
</dbReference>
<keyword evidence="3" id="KW-1185">Reference proteome</keyword>
<dbReference type="GO" id="GO:0006313">
    <property type="term" value="P:DNA transposition"/>
    <property type="evidence" value="ECO:0007669"/>
    <property type="project" value="InterPro"/>
</dbReference>
<dbReference type="Gene3D" id="3.30.70.1290">
    <property type="entry name" value="Transposase IS200-like"/>
    <property type="match status" value="1"/>
</dbReference>
<dbReference type="GO" id="GO:0003677">
    <property type="term" value="F:DNA binding"/>
    <property type="evidence" value="ECO:0007669"/>
    <property type="project" value="InterPro"/>
</dbReference>
<dbReference type="SUPFAM" id="SSF143422">
    <property type="entry name" value="Transposase IS200-like"/>
    <property type="match status" value="1"/>
</dbReference>
<accession>A0A858QB79</accession>
<evidence type="ECO:0000313" key="3">
    <source>
        <dbReference type="Proteomes" id="UP000503004"/>
    </source>
</evidence>
<feature type="domain" description="Transposase IS200-like" evidence="1">
    <location>
        <begin position="9"/>
        <end position="124"/>
    </location>
</feature>
<dbReference type="PANTHER" id="PTHR34322:SF2">
    <property type="entry name" value="TRANSPOSASE IS200-LIKE DOMAIN-CONTAINING PROTEIN"/>
    <property type="match status" value="1"/>
</dbReference>
<dbReference type="GO" id="GO:0004803">
    <property type="term" value="F:transposase activity"/>
    <property type="evidence" value="ECO:0007669"/>
    <property type="project" value="InterPro"/>
</dbReference>
<dbReference type="EMBL" id="CP046565">
    <property type="protein sequence ID" value="QJD30954.1"/>
    <property type="molecule type" value="Genomic_DNA"/>
</dbReference>
<sequence length="234" mass="26824">MARLPRLDLPNVPQHIVQRGNNRQAIFFHEDDYGVYLDYLREALEKNDCKLYAFVLMTNHSHLLTLGMAPGGVSGLMQSVGRRYVRYVNATYRRSGTLFEGRFKSSLVDSERYLLTCMRYIELNPSRAGMVRNPGDYRWSSYRPHVGESVMGWLAEPEEYRRLAARPETRALAYRELFRQPLATDDLEAIRTHLNKGCALGASKFQDEIEAMAGRRAKIVPRGRPRKPKGGGEK</sequence>
<name>A0A858QB79_9GAMM</name>
<evidence type="ECO:0000313" key="2">
    <source>
        <dbReference type="EMBL" id="QJD30954.1"/>
    </source>
</evidence>
<dbReference type="AlphaFoldDB" id="A0A858QB79"/>
<dbReference type="Pfam" id="PF01797">
    <property type="entry name" value="Y1_Tnp"/>
    <property type="match status" value="1"/>
</dbReference>
<gene>
    <name evidence="2" type="ORF">GNH96_14005</name>
</gene>
<dbReference type="InterPro" id="IPR036515">
    <property type="entry name" value="Transposase_17_sf"/>
</dbReference>
<dbReference type="SMART" id="SM01321">
    <property type="entry name" value="Y1_Tnp"/>
    <property type="match status" value="1"/>
</dbReference>
<protein>
    <submittedName>
        <fullName evidence="2">Transposase</fullName>
    </submittedName>
</protein>
<evidence type="ECO:0000259" key="1">
    <source>
        <dbReference type="SMART" id="SM01321"/>
    </source>
</evidence>